<dbReference type="Proteomes" id="UP000178184">
    <property type="component" value="Unassembled WGS sequence"/>
</dbReference>
<evidence type="ECO:0000313" key="5">
    <source>
        <dbReference type="Proteomes" id="UP000178184"/>
    </source>
</evidence>
<reference evidence="4 5" key="1">
    <citation type="journal article" date="2016" name="Nat. Commun.">
        <title>Thousands of microbial genomes shed light on interconnected biogeochemical processes in an aquifer system.</title>
        <authorList>
            <person name="Anantharaman K."/>
            <person name="Brown C.T."/>
            <person name="Hug L.A."/>
            <person name="Sharon I."/>
            <person name="Castelle C.J."/>
            <person name="Probst A.J."/>
            <person name="Thomas B.C."/>
            <person name="Singh A."/>
            <person name="Wilkins M.J."/>
            <person name="Karaoz U."/>
            <person name="Brodie E.L."/>
            <person name="Williams K.H."/>
            <person name="Hubbard S.S."/>
            <person name="Banfield J.F."/>
        </authorList>
    </citation>
    <scope>NUCLEOTIDE SEQUENCE [LARGE SCALE GENOMIC DNA]</scope>
</reference>
<dbReference type="Gene3D" id="4.10.410.60">
    <property type="match status" value="1"/>
</dbReference>
<comment type="similarity">
    <text evidence="1">Belongs to the bacterial ribosomal protein bL35 family.</text>
</comment>
<dbReference type="SUPFAM" id="SSF143034">
    <property type="entry name" value="L35p-like"/>
    <property type="match status" value="1"/>
</dbReference>
<comment type="caution">
    <text evidence="4">The sequence shown here is derived from an EMBL/GenBank/DDBJ whole genome shotgun (WGS) entry which is preliminary data.</text>
</comment>
<dbReference type="STRING" id="1801764.A2903_00215"/>
<evidence type="ECO:0000256" key="2">
    <source>
        <dbReference type="ARBA" id="ARBA00022980"/>
    </source>
</evidence>
<dbReference type="EMBL" id="MFUO01000019">
    <property type="protein sequence ID" value="OGI83823.1"/>
    <property type="molecule type" value="Genomic_DNA"/>
</dbReference>
<keyword evidence="3" id="KW-0687">Ribonucleoprotein</keyword>
<protein>
    <recommendedName>
        <fullName evidence="6">50S ribosomal protein L35</fullName>
    </recommendedName>
</protein>
<name>A0A1F6WPL8_9BACT</name>
<dbReference type="AlphaFoldDB" id="A0A1F6WPL8"/>
<dbReference type="GO" id="GO:1990904">
    <property type="term" value="C:ribonucleoprotein complex"/>
    <property type="evidence" value="ECO:0007669"/>
    <property type="project" value="UniProtKB-KW"/>
</dbReference>
<dbReference type="InterPro" id="IPR037229">
    <property type="entry name" value="Ribosomal_bL35_sf"/>
</dbReference>
<sequence>MKTNKSLSKRLRITKTGKVMARQAGQNHFNAKASRVKQLATRKSVQIKLSPKLKSQNLPFA</sequence>
<organism evidence="4 5">
    <name type="scientific">Candidatus Nomurabacteria bacterium RIFCSPLOWO2_01_FULL_33_17</name>
    <dbReference type="NCBI Taxonomy" id="1801764"/>
    <lineage>
        <taxon>Bacteria</taxon>
        <taxon>Candidatus Nomuraibacteriota</taxon>
    </lineage>
</organism>
<dbReference type="GO" id="GO:0005840">
    <property type="term" value="C:ribosome"/>
    <property type="evidence" value="ECO:0007669"/>
    <property type="project" value="UniProtKB-KW"/>
</dbReference>
<gene>
    <name evidence="4" type="ORF">A2903_00215</name>
</gene>
<evidence type="ECO:0008006" key="6">
    <source>
        <dbReference type="Google" id="ProtNLM"/>
    </source>
</evidence>
<evidence type="ECO:0000256" key="3">
    <source>
        <dbReference type="ARBA" id="ARBA00023274"/>
    </source>
</evidence>
<accession>A0A1F6WPL8</accession>
<dbReference type="GO" id="GO:0006412">
    <property type="term" value="P:translation"/>
    <property type="evidence" value="ECO:0007669"/>
    <property type="project" value="InterPro"/>
</dbReference>
<proteinExistence type="inferred from homology"/>
<evidence type="ECO:0000313" key="4">
    <source>
        <dbReference type="EMBL" id="OGI83823.1"/>
    </source>
</evidence>
<dbReference type="GO" id="GO:0003735">
    <property type="term" value="F:structural constituent of ribosome"/>
    <property type="evidence" value="ECO:0007669"/>
    <property type="project" value="InterPro"/>
</dbReference>
<keyword evidence="2" id="KW-0689">Ribosomal protein</keyword>
<dbReference type="InterPro" id="IPR021137">
    <property type="entry name" value="Ribosomal_bL35-like"/>
</dbReference>
<dbReference type="Pfam" id="PF01632">
    <property type="entry name" value="Ribosomal_L35p"/>
    <property type="match status" value="1"/>
</dbReference>
<evidence type="ECO:0000256" key="1">
    <source>
        <dbReference type="ARBA" id="ARBA00006598"/>
    </source>
</evidence>